<accession>A0A919U084</accession>
<evidence type="ECO:0000256" key="7">
    <source>
        <dbReference type="SAM" id="MobiDB-lite"/>
    </source>
</evidence>
<evidence type="ECO:0000256" key="2">
    <source>
        <dbReference type="ARBA" id="ARBA00022670"/>
    </source>
</evidence>
<keyword evidence="2" id="KW-0378">Hydrolase</keyword>
<dbReference type="GO" id="GO:0006465">
    <property type="term" value="P:signal peptide processing"/>
    <property type="evidence" value="ECO:0007669"/>
    <property type="project" value="UniProtKB-UniRule"/>
</dbReference>
<dbReference type="CDD" id="cd06462">
    <property type="entry name" value="Peptidase_S24_S26"/>
    <property type="match status" value="1"/>
</dbReference>
<dbReference type="Gene3D" id="2.10.109.10">
    <property type="entry name" value="Umud Fragment, subunit A"/>
    <property type="match status" value="1"/>
</dbReference>
<reference evidence="10" key="1">
    <citation type="submission" date="2021-01" db="EMBL/GenBank/DDBJ databases">
        <title>Whole genome shotgun sequence of Cellulomonas chitinilytica NBRC 110799.</title>
        <authorList>
            <person name="Komaki H."/>
            <person name="Tamura T."/>
        </authorList>
    </citation>
    <scope>NUCLEOTIDE SEQUENCE</scope>
    <source>
        <strain evidence="10">NBRC 110799</strain>
    </source>
</reference>
<organism evidence="10 11">
    <name type="scientific">Cellulomonas chitinilytica</name>
    <dbReference type="NCBI Taxonomy" id="398759"/>
    <lineage>
        <taxon>Bacteria</taxon>
        <taxon>Bacillati</taxon>
        <taxon>Actinomycetota</taxon>
        <taxon>Actinomycetes</taxon>
        <taxon>Micrococcales</taxon>
        <taxon>Cellulomonadaceae</taxon>
        <taxon>Cellulomonas</taxon>
    </lineage>
</organism>
<sequence length="212" mass="21646">MDRPVDTAAPGAHPARRVLRVVLQVLFYGAVAVAGWLVWPTSLGGCTTLTVVSGHSMEPTYQTGDLVVSRCGAPQVGDIVVYEPEGYGGARVIHRLVGGDGTTGWQVQGDNNSWLDPFSPTNDDVVGVARVHVPKVGLVGRSVMSPLVWGSLIVIAVGLLVWPRGEDDEDGPQGEPGTAQDAAAGTGPDAASGVPVDGRAAAPVGATAPSAP</sequence>
<feature type="region of interest" description="Disordered" evidence="7">
    <location>
        <begin position="166"/>
        <end position="212"/>
    </location>
</feature>
<dbReference type="Proteomes" id="UP000632740">
    <property type="component" value="Unassembled WGS sequence"/>
</dbReference>
<dbReference type="InterPro" id="IPR015927">
    <property type="entry name" value="Peptidase_S24_S26A/B/C"/>
</dbReference>
<dbReference type="NCBIfam" id="TIGR02228">
    <property type="entry name" value="sigpep_I_arch"/>
    <property type="match status" value="1"/>
</dbReference>
<proteinExistence type="predicted"/>
<dbReference type="InterPro" id="IPR001733">
    <property type="entry name" value="Peptidase_S26B"/>
</dbReference>
<comment type="caution">
    <text evidence="10">The sequence shown here is derived from an EMBL/GenBank/DDBJ whole genome shotgun (WGS) entry which is preliminary data.</text>
</comment>
<gene>
    <name evidence="10" type="ORF">Cch01nite_32890</name>
</gene>
<dbReference type="InterPro" id="IPR036286">
    <property type="entry name" value="LexA/Signal_pep-like_sf"/>
</dbReference>
<keyword evidence="5 8" id="KW-0472">Membrane</keyword>
<evidence type="ECO:0000313" key="11">
    <source>
        <dbReference type="Proteomes" id="UP000632740"/>
    </source>
</evidence>
<evidence type="ECO:0000256" key="4">
    <source>
        <dbReference type="ARBA" id="ARBA00022989"/>
    </source>
</evidence>
<evidence type="ECO:0000256" key="3">
    <source>
        <dbReference type="ARBA" id="ARBA00022692"/>
    </source>
</evidence>
<dbReference type="EMBL" id="BONK01000012">
    <property type="protein sequence ID" value="GIG22565.1"/>
    <property type="molecule type" value="Genomic_DNA"/>
</dbReference>
<evidence type="ECO:0000313" key="10">
    <source>
        <dbReference type="EMBL" id="GIG22565.1"/>
    </source>
</evidence>
<dbReference type="AlphaFoldDB" id="A0A919U084"/>
<keyword evidence="3 8" id="KW-0812">Transmembrane</keyword>
<keyword evidence="4 8" id="KW-1133">Transmembrane helix</keyword>
<protein>
    <recommendedName>
        <fullName evidence="6">Signal peptidase I</fullName>
        <ecNumber evidence="6">3.4.21.89</ecNumber>
    </recommendedName>
</protein>
<evidence type="ECO:0000256" key="1">
    <source>
        <dbReference type="ARBA" id="ARBA00004370"/>
    </source>
</evidence>
<name>A0A919U084_9CELL</name>
<comment type="subcellular location">
    <subcellularLocation>
        <location evidence="1">Membrane</location>
    </subcellularLocation>
</comment>
<dbReference type="GO" id="GO:0009003">
    <property type="term" value="F:signal peptidase activity"/>
    <property type="evidence" value="ECO:0007669"/>
    <property type="project" value="UniProtKB-EC"/>
</dbReference>
<evidence type="ECO:0000256" key="8">
    <source>
        <dbReference type="SAM" id="Phobius"/>
    </source>
</evidence>
<feature type="transmembrane region" description="Helical" evidence="8">
    <location>
        <begin position="21"/>
        <end position="39"/>
    </location>
</feature>
<feature type="domain" description="Peptidase S24/S26A/S26B/S26C" evidence="9">
    <location>
        <begin position="44"/>
        <end position="116"/>
    </location>
</feature>
<keyword evidence="2" id="KW-0645">Protease</keyword>
<dbReference type="EC" id="3.4.21.89" evidence="6"/>
<dbReference type="RefSeq" id="WP_203757447.1">
    <property type="nucleotide sequence ID" value="NZ_BONK01000012.1"/>
</dbReference>
<evidence type="ECO:0000256" key="6">
    <source>
        <dbReference type="NCBIfam" id="TIGR02228"/>
    </source>
</evidence>
<keyword evidence="11" id="KW-1185">Reference proteome</keyword>
<dbReference type="SUPFAM" id="SSF51306">
    <property type="entry name" value="LexA/Signal peptidase"/>
    <property type="match status" value="1"/>
</dbReference>
<feature type="compositionally biased region" description="Low complexity" evidence="7">
    <location>
        <begin position="200"/>
        <end position="212"/>
    </location>
</feature>
<dbReference type="GO" id="GO:0016020">
    <property type="term" value="C:membrane"/>
    <property type="evidence" value="ECO:0007669"/>
    <property type="project" value="UniProtKB-SubCell"/>
</dbReference>
<dbReference type="GO" id="GO:0004252">
    <property type="term" value="F:serine-type endopeptidase activity"/>
    <property type="evidence" value="ECO:0007669"/>
    <property type="project" value="UniProtKB-UniRule"/>
</dbReference>
<evidence type="ECO:0000256" key="5">
    <source>
        <dbReference type="ARBA" id="ARBA00023136"/>
    </source>
</evidence>
<evidence type="ECO:0000259" key="9">
    <source>
        <dbReference type="Pfam" id="PF00717"/>
    </source>
</evidence>
<dbReference type="Pfam" id="PF00717">
    <property type="entry name" value="Peptidase_S24"/>
    <property type="match status" value="1"/>
</dbReference>